<feature type="compositionally biased region" description="Low complexity" evidence="3">
    <location>
        <begin position="74"/>
        <end position="103"/>
    </location>
</feature>
<dbReference type="OrthoDB" id="4356994at2759"/>
<dbReference type="Proteomes" id="UP000277212">
    <property type="component" value="Unassembled WGS sequence"/>
</dbReference>
<name>A0A3M2SJK1_9HYPO</name>
<comment type="caution">
    <text evidence="5">The sequence shown here is derived from an EMBL/GenBank/DDBJ whole genome shotgun (WGS) entry which is preliminary data.</text>
</comment>
<dbReference type="InterPro" id="IPR036864">
    <property type="entry name" value="Zn2-C6_fun-type_DNA-bd_sf"/>
</dbReference>
<feature type="region of interest" description="Disordered" evidence="3">
    <location>
        <begin position="68"/>
        <end position="104"/>
    </location>
</feature>
<feature type="region of interest" description="Disordered" evidence="3">
    <location>
        <begin position="1"/>
        <end position="33"/>
    </location>
</feature>
<evidence type="ECO:0000256" key="3">
    <source>
        <dbReference type="SAM" id="MobiDB-lite"/>
    </source>
</evidence>
<dbReference type="SUPFAM" id="SSF57701">
    <property type="entry name" value="Zn2/Cys6 DNA-binding domain"/>
    <property type="match status" value="1"/>
</dbReference>
<evidence type="ECO:0000313" key="5">
    <source>
        <dbReference type="EMBL" id="RMJ17743.1"/>
    </source>
</evidence>
<dbReference type="PANTHER" id="PTHR37534">
    <property type="entry name" value="TRANSCRIPTIONAL ACTIVATOR PROTEIN UGA3"/>
    <property type="match status" value="1"/>
</dbReference>
<evidence type="ECO:0000256" key="1">
    <source>
        <dbReference type="ARBA" id="ARBA00004123"/>
    </source>
</evidence>
<sequence length="564" mass="63495">MESDIPSIASDGSRALLQHVPAPRSKPRSRNGCWTCRGKAAKKRCDETRPICGRCARLGLFCDYRPRPRKSKTSRSSSGRSVTLRQPSTLSPTTSLAPPTEAPCSLSLAQPDHEAIRYFRTAFASLHHTKNQGYSCISIMFNLAQDDPMVMHMALALSFGDMDLRRPASSPESSQRSAYHYSSALRILADAVGREEECEDFDSLLTTLWLMILYEQQFGHSQSQGCSNHLKGAASLLQHRMKKFLQFPAPDHDTDTPTCALTRKSGLDTKPMLSLYSARMLVWISGSDAAAASTGGGGHFNRTLMSLLSEAQTDDSDTNANDPFGPPPLSPLQSYMRMHRYSNSLYRVAWGHTYPQAELLDDLQNRNIYNLLTVCNLLRFMVAELATIPDISSNEFQQQAASVSAAIRNANYTYAELLEVSRELCTETDHSQRLVANIRYIVPTFYAIQLEFLRITQPTSPLGQGSRQRFLLAEIIRLAFQLRSHWGDDGLRKIAWPLFLAGLETDDLLHREWILERLQKMGEMGEHLKRAFLFLKDAISLQQNTSRRVDIRDMMKGYPMFVLN</sequence>
<gene>
    <name evidence="5" type="ORF">CDV36_002583</name>
</gene>
<dbReference type="SMART" id="SM00066">
    <property type="entry name" value="GAL4"/>
    <property type="match status" value="1"/>
</dbReference>
<dbReference type="GO" id="GO:0000981">
    <property type="term" value="F:DNA-binding transcription factor activity, RNA polymerase II-specific"/>
    <property type="evidence" value="ECO:0007669"/>
    <property type="project" value="InterPro"/>
</dbReference>
<organism evidence="5 6">
    <name type="scientific">Fusarium kuroshium</name>
    <dbReference type="NCBI Taxonomy" id="2010991"/>
    <lineage>
        <taxon>Eukaryota</taxon>
        <taxon>Fungi</taxon>
        <taxon>Dikarya</taxon>
        <taxon>Ascomycota</taxon>
        <taxon>Pezizomycotina</taxon>
        <taxon>Sordariomycetes</taxon>
        <taxon>Hypocreomycetidae</taxon>
        <taxon>Hypocreales</taxon>
        <taxon>Nectriaceae</taxon>
        <taxon>Fusarium</taxon>
        <taxon>Fusarium solani species complex</taxon>
    </lineage>
</organism>
<dbReference type="GO" id="GO:0005634">
    <property type="term" value="C:nucleus"/>
    <property type="evidence" value="ECO:0007669"/>
    <property type="project" value="UniProtKB-SubCell"/>
</dbReference>
<protein>
    <recommendedName>
        <fullName evidence="4">Zn(2)-C6 fungal-type domain-containing protein</fullName>
    </recommendedName>
</protein>
<dbReference type="AlphaFoldDB" id="A0A3M2SJK1"/>
<feature type="domain" description="Zn(2)-C6 fungal-type" evidence="4">
    <location>
        <begin position="27"/>
        <end position="73"/>
    </location>
</feature>
<keyword evidence="2" id="KW-0539">Nucleus</keyword>
<proteinExistence type="predicted"/>
<dbReference type="Pfam" id="PF00172">
    <property type="entry name" value="Zn_clus"/>
    <property type="match status" value="1"/>
</dbReference>
<dbReference type="PANTHER" id="PTHR37534:SF46">
    <property type="entry name" value="ZN(II)2CYS6 TRANSCRIPTION FACTOR (EUROFUNG)"/>
    <property type="match status" value="1"/>
</dbReference>
<dbReference type="InterPro" id="IPR021858">
    <property type="entry name" value="Fun_TF"/>
</dbReference>
<dbReference type="CDD" id="cd00067">
    <property type="entry name" value="GAL4"/>
    <property type="match status" value="1"/>
</dbReference>
<evidence type="ECO:0000313" key="6">
    <source>
        <dbReference type="Proteomes" id="UP000277212"/>
    </source>
</evidence>
<dbReference type="GO" id="GO:0008270">
    <property type="term" value="F:zinc ion binding"/>
    <property type="evidence" value="ECO:0007669"/>
    <property type="project" value="InterPro"/>
</dbReference>
<evidence type="ECO:0000256" key="2">
    <source>
        <dbReference type="ARBA" id="ARBA00023242"/>
    </source>
</evidence>
<comment type="subcellular location">
    <subcellularLocation>
        <location evidence="1">Nucleus</location>
    </subcellularLocation>
</comment>
<dbReference type="Gene3D" id="4.10.240.10">
    <property type="entry name" value="Zn(2)-C6 fungal-type DNA-binding domain"/>
    <property type="match status" value="1"/>
</dbReference>
<accession>A0A3M2SJK1</accession>
<dbReference type="Pfam" id="PF11951">
    <property type="entry name" value="Fungal_trans_2"/>
    <property type="match status" value="2"/>
</dbReference>
<keyword evidence="6" id="KW-1185">Reference proteome</keyword>
<dbReference type="EMBL" id="NKUJ01000028">
    <property type="protein sequence ID" value="RMJ17743.1"/>
    <property type="molecule type" value="Genomic_DNA"/>
</dbReference>
<dbReference type="InterPro" id="IPR001138">
    <property type="entry name" value="Zn2Cys6_DnaBD"/>
</dbReference>
<evidence type="ECO:0000259" key="4">
    <source>
        <dbReference type="SMART" id="SM00066"/>
    </source>
</evidence>
<reference evidence="5 6" key="1">
    <citation type="submission" date="2017-06" db="EMBL/GenBank/DDBJ databases">
        <title>Comparative genomic analysis of Ambrosia Fusariam Clade fungi.</title>
        <authorList>
            <person name="Stajich J.E."/>
            <person name="Carrillo J."/>
            <person name="Kijimoto T."/>
            <person name="Eskalen A."/>
            <person name="O'Donnell K."/>
            <person name="Kasson M."/>
        </authorList>
    </citation>
    <scope>NUCLEOTIDE SEQUENCE [LARGE SCALE GENOMIC DNA]</scope>
    <source>
        <strain evidence="5">UCR3666</strain>
    </source>
</reference>
<dbReference type="STRING" id="2010991.A0A3M2SJK1"/>